<dbReference type="PIRSF" id="PIRSF000724">
    <property type="entry name" value="Pgk"/>
    <property type="match status" value="1"/>
</dbReference>
<protein>
    <recommendedName>
        <fullName evidence="6 12">Phosphoglycerate kinase</fullName>
        <ecNumber evidence="5 12">2.7.2.3</ecNumber>
    </recommendedName>
</protein>
<keyword evidence="12" id="KW-0963">Cytoplasm</keyword>
<feature type="binding site" evidence="12 14">
    <location>
        <begin position="353"/>
        <end position="356"/>
    </location>
    <ligand>
        <name>ATP</name>
        <dbReference type="ChEBI" id="CHEBI:30616"/>
    </ligand>
</feature>
<dbReference type="CDD" id="cd00318">
    <property type="entry name" value="Phosphoglycerate_kinase"/>
    <property type="match status" value="1"/>
</dbReference>
<keyword evidence="10 12" id="KW-0067">ATP-binding</keyword>
<dbReference type="PATRIC" id="fig|1166018.3.peg.610"/>
<sequence length="395" mass="42317">MKTVDSYNFAGKKALVRVDFNVPLDKEYNITDDTRIKATIPTITKILNDGGSAILMSHLGRPKDGPTEKYSLKHLIPTLSKTFGREVKFADDCIGQSATDLAASLQPGEILLLENLRFYKEEEKGDVAFAEKLSKLGDVWVNDAFGTAHRAHASTAVVGQFFDDRVCGYVMLAEIENADKILNHAERPFVAIMGGAKISDKILIIERLLDTVDTLIIGGGMTYTFTKAQGGQIGKSLLEADKQELALEILKKAKEKGVNIVMPVDNVCADDFSNDANRQTVATGQIPDGWEGLDIGPESVKLFTGIVEGAKTILWNGPMGVFEFPNFATGTNAIAEAVVKATEENGAFSLIGGGDSASAINNAGYGDRVSYVSTGGGALLEYMEGKTLPGVAALQ</sequence>
<evidence type="ECO:0000256" key="3">
    <source>
        <dbReference type="ARBA" id="ARBA00008982"/>
    </source>
</evidence>
<evidence type="ECO:0000256" key="1">
    <source>
        <dbReference type="ARBA" id="ARBA00000642"/>
    </source>
</evidence>
<dbReference type="UniPathway" id="UPA00109">
    <property type="reaction ID" value="UER00185"/>
</dbReference>
<evidence type="ECO:0000256" key="9">
    <source>
        <dbReference type="ARBA" id="ARBA00022777"/>
    </source>
</evidence>
<evidence type="ECO:0000256" key="5">
    <source>
        <dbReference type="ARBA" id="ARBA00013061"/>
    </source>
</evidence>
<feature type="binding site" evidence="12">
    <location>
        <position position="117"/>
    </location>
    <ligand>
        <name>substrate</name>
    </ligand>
</feature>
<comment type="similarity">
    <text evidence="3 12 15">Belongs to the phosphoglycerate kinase family.</text>
</comment>
<feature type="binding site" evidence="13">
    <location>
        <position position="35"/>
    </location>
    <ligand>
        <name>(2R)-3-phosphoglycerate</name>
        <dbReference type="ChEBI" id="CHEBI:58272"/>
    </ligand>
</feature>
<dbReference type="Gene3D" id="3.40.50.1260">
    <property type="entry name" value="Phosphoglycerate kinase, N-terminal domain"/>
    <property type="match status" value="2"/>
</dbReference>
<keyword evidence="11 12" id="KW-0324">Glycolysis</keyword>
<dbReference type="InterPro" id="IPR015824">
    <property type="entry name" value="Phosphoglycerate_kinase_N"/>
</dbReference>
<comment type="catalytic activity">
    <reaction evidence="1 12 15">
        <text>(2R)-3-phosphoglycerate + ATP = (2R)-3-phospho-glyceroyl phosphate + ADP</text>
        <dbReference type="Rhea" id="RHEA:14801"/>
        <dbReference type="ChEBI" id="CHEBI:30616"/>
        <dbReference type="ChEBI" id="CHEBI:57604"/>
        <dbReference type="ChEBI" id="CHEBI:58272"/>
        <dbReference type="ChEBI" id="CHEBI:456216"/>
        <dbReference type="EC" id="2.7.2.3"/>
    </reaction>
</comment>
<name>I0K3A9_9BACT</name>
<comment type="subunit">
    <text evidence="4 12">Monomer.</text>
</comment>
<dbReference type="HAMAP" id="MF_00145">
    <property type="entry name" value="Phosphoglyc_kinase"/>
    <property type="match status" value="1"/>
</dbReference>
<keyword evidence="7 12" id="KW-0808">Transferase</keyword>
<keyword evidence="17" id="KW-1185">Reference proteome</keyword>
<dbReference type="GO" id="GO:0005524">
    <property type="term" value="F:ATP binding"/>
    <property type="evidence" value="ECO:0007669"/>
    <property type="project" value="UniProtKB-KW"/>
</dbReference>
<evidence type="ECO:0000256" key="7">
    <source>
        <dbReference type="ARBA" id="ARBA00022679"/>
    </source>
</evidence>
<dbReference type="KEGG" id="fae:FAES_0601"/>
<keyword evidence="9 12" id="KW-0418">Kinase</keyword>
<dbReference type="OrthoDB" id="9808460at2"/>
<dbReference type="FunFam" id="3.40.50.1260:FF:000003">
    <property type="entry name" value="Phosphoglycerate kinase"/>
    <property type="match status" value="1"/>
</dbReference>
<dbReference type="Pfam" id="PF00162">
    <property type="entry name" value="PGK"/>
    <property type="match status" value="1"/>
</dbReference>
<comment type="pathway">
    <text evidence="2 12">Carbohydrate degradation; glycolysis; pyruvate from D-glyceraldehyde 3-phosphate: step 2/5.</text>
</comment>
<dbReference type="GO" id="GO:0004618">
    <property type="term" value="F:phosphoglycerate kinase activity"/>
    <property type="evidence" value="ECO:0007669"/>
    <property type="project" value="UniProtKB-UniRule"/>
</dbReference>
<evidence type="ECO:0000313" key="16">
    <source>
        <dbReference type="EMBL" id="CCG98612.1"/>
    </source>
</evidence>
<dbReference type="AlphaFoldDB" id="I0K3A9"/>
<dbReference type="STRING" id="1166018.FAES_0601"/>
<dbReference type="PANTHER" id="PTHR11406:SF23">
    <property type="entry name" value="PHOSPHOGLYCERATE KINASE 1, CHLOROPLASTIC-RELATED"/>
    <property type="match status" value="1"/>
</dbReference>
<dbReference type="GO" id="GO:0005829">
    <property type="term" value="C:cytosol"/>
    <property type="evidence" value="ECO:0007669"/>
    <property type="project" value="TreeGrafter"/>
</dbReference>
<evidence type="ECO:0000256" key="11">
    <source>
        <dbReference type="ARBA" id="ARBA00023152"/>
    </source>
</evidence>
<dbReference type="FunFam" id="3.40.50.1260:FF:000006">
    <property type="entry name" value="Phosphoglycerate kinase"/>
    <property type="match status" value="1"/>
</dbReference>
<accession>I0K3A9</accession>
<keyword evidence="8 12" id="KW-0547">Nucleotide-binding</keyword>
<dbReference type="eggNOG" id="COG0126">
    <property type="taxonomic scope" value="Bacteria"/>
</dbReference>
<dbReference type="EC" id="2.7.2.3" evidence="5 12"/>
<dbReference type="SUPFAM" id="SSF53748">
    <property type="entry name" value="Phosphoglycerate kinase"/>
    <property type="match status" value="1"/>
</dbReference>
<evidence type="ECO:0000256" key="12">
    <source>
        <dbReference type="HAMAP-Rule" id="MF_00145"/>
    </source>
</evidence>
<dbReference type="PANTHER" id="PTHR11406">
    <property type="entry name" value="PHOSPHOGLYCERATE KINASE"/>
    <property type="match status" value="1"/>
</dbReference>
<dbReference type="GO" id="GO:0006094">
    <property type="term" value="P:gluconeogenesis"/>
    <property type="evidence" value="ECO:0007669"/>
    <property type="project" value="TreeGrafter"/>
</dbReference>
<evidence type="ECO:0000256" key="15">
    <source>
        <dbReference type="RuleBase" id="RU000532"/>
    </source>
</evidence>
<proteinExistence type="inferred from homology"/>
<feature type="binding site" evidence="12 14">
    <location>
        <position position="323"/>
    </location>
    <ligand>
        <name>ATP</name>
        <dbReference type="ChEBI" id="CHEBI:30616"/>
    </ligand>
</feature>
<feature type="binding site" evidence="12">
    <location>
        <position position="292"/>
    </location>
    <ligand>
        <name>ATP</name>
        <dbReference type="ChEBI" id="CHEBI:30616"/>
    </ligand>
</feature>
<feature type="binding site" evidence="12 14">
    <location>
        <position position="201"/>
    </location>
    <ligand>
        <name>ATP</name>
        <dbReference type="ChEBI" id="CHEBI:30616"/>
    </ligand>
</feature>
<evidence type="ECO:0000256" key="14">
    <source>
        <dbReference type="PIRSR" id="PIRSR000724-2"/>
    </source>
</evidence>
<dbReference type="GO" id="GO:0006096">
    <property type="term" value="P:glycolytic process"/>
    <property type="evidence" value="ECO:0007669"/>
    <property type="project" value="UniProtKB-UniRule"/>
</dbReference>
<dbReference type="EMBL" id="HE796683">
    <property type="protein sequence ID" value="CCG98612.1"/>
    <property type="molecule type" value="Genomic_DNA"/>
</dbReference>
<feature type="binding site" evidence="12 13">
    <location>
        <begin position="19"/>
        <end position="21"/>
    </location>
    <ligand>
        <name>substrate</name>
    </ligand>
</feature>
<comment type="subcellular location">
    <subcellularLocation>
        <location evidence="12">Cytoplasm</location>
    </subcellularLocation>
</comment>
<dbReference type="RefSeq" id="WP_015329712.1">
    <property type="nucleotide sequence ID" value="NC_020054.1"/>
</dbReference>
<dbReference type="HOGENOM" id="CLU_025427_0_2_10"/>
<dbReference type="InterPro" id="IPR036043">
    <property type="entry name" value="Phosphoglycerate_kinase_sf"/>
</dbReference>
<dbReference type="GO" id="GO:0043531">
    <property type="term" value="F:ADP binding"/>
    <property type="evidence" value="ECO:0007669"/>
    <property type="project" value="TreeGrafter"/>
</dbReference>
<feature type="binding site" evidence="12 13">
    <location>
        <begin position="58"/>
        <end position="61"/>
    </location>
    <ligand>
        <name>substrate</name>
    </ligand>
</feature>
<evidence type="ECO:0000256" key="4">
    <source>
        <dbReference type="ARBA" id="ARBA00011245"/>
    </source>
</evidence>
<evidence type="ECO:0000256" key="6">
    <source>
        <dbReference type="ARBA" id="ARBA00016471"/>
    </source>
</evidence>
<reference evidence="16 17" key="1">
    <citation type="journal article" date="2012" name="J. Bacteriol.">
        <title>Genome Sequence of Fibrella aestuarina BUZ 2T, a Filamentous Marine Bacterium.</title>
        <authorList>
            <person name="Filippini M."/>
            <person name="Qi W."/>
            <person name="Blom J."/>
            <person name="Goesmann A."/>
            <person name="Smits T.H."/>
            <person name="Bagheri H.C."/>
        </authorList>
    </citation>
    <scope>NUCLEOTIDE SEQUENCE [LARGE SCALE GENOMIC DNA]</scope>
    <source>
        <strain evidence="17">BUZ 2T</strain>
    </source>
</reference>
<dbReference type="InterPro" id="IPR001576">
    <property type="entry name" value="Phosphoglycerate_kinase"/>
</dbReference>
<feature type="binding site" evidence="12">
    <location>
        <position position="150"/>
    </location>
    <ligand>
        <name>substrate</name>
    </ligand>
</feature>
<feature type="binding site" evidence="12">
    <location>
        <position position="35"/>
    </location>
    <ligand>
        <name>substrate</name>
    </ligand>
</feature>
<dbReference type="PRINTS" id="PR00477">
    <property type="entry name" value="PHGLYCKINASE"/>
</dbReference>
<evidence type="ECO:0000256" key="13">
    <source>
        <dbReference type="PIRSR" id="PIRSR000724-1"/>
    </source>
</evidence>
<evidence type="ECO:0000256" key="10">
    <source>
        <dbReference type="ARBA" id="ARBA00022840"/>
    </source>
</evidence>
<feature type="binding site" evidence="13">
    <location>
        <position position="117"/>
    </location>
    <ligand>
        <name>(2R)-3-phosphoglycerate</name>
        <dbReference type="ChEBI" id="CHEBI:58272"/>
    </ligand>
</feature>
<organism evidence="16 17">
    <name type="scientific">Fibrella aestuarina BUZ 2</name>
    <dbReference type="NCBI Taxonomy" id="1166018"/>
    <lineage>
        <taxon>Bacteria</taxon>
        <taxon>Pseudomonadati</taxon>
        <taxon>Bacteroidota</taxon>
        <taxon>Cytophagia</taxon>
        <taxon>Cytophagales</taxon>
        <taxon>Spirosomataceae</taxon>
        <taxon>Fibrella</taxon>
    </lineage>
</organism>
<feature type="binding site" evidence="13">
    <location>
        <position position="150"/>
    </location>
    <ligand>
        <name>(2R)-3-phosphoglycerate</name>
        <dbReference type="ChEBI" id="CHEBI:58272"/>
    </ligand>
</feature>
<evidence type="ECO:0000313" key="17">
    <source>
        <dbReference type="Proteomes" id="UP000011058"/>
    </source>
</evidence>
<dbReference type="Proteomes" id="UP000011058">
    <property type="component" value="Chromosome"/>
</dbReference>
<evidence type="ECO:0000256" key="8">
    <source>
        <dbReference type="ARBA" id="ARBA00022741"/>
    </source>
</evidence>
<gene>
    <name evidence="12" type="primary">pgk</name>
    <name evidence="16" type="ORF">FAES_0601</name>
</gene>
<evidence type="ECO:0000256" key="2">
    <source>
        <dbReference type="ARBA" id="ARBA00004838"/>
    </source>
</evidence>